<accession>A0A1H4CGR2</accession>
<dbReference type="InterPro" id="IPR050423">
    <property type="entry name" value="UPF0337_stress_rsp"/>
</dbReference>
<dbReference type="SUPFAM" id="SSF69047">
    <property type="entry name" value="Hypothetical protein YjbJ"/>
    <property type="match status" value="1"/>
</dbReference>
<dbReference type="STRING" id="89524.SAMN05444370_10769"/>
<proteinExistence type="inferred from homology"/>
<dbReference type="PIRSF" id="PIRSF039008">
    <property type="entry name" value="YjbJ"/>
    <property type="match status" value="1"/>
</dbReference>
<dbReference type="Proteomes" id="UP000198703">
    <property type="component" value="Unassembled WGS sequence"/>
</dbReference>
<dbReference type="AlphaFoldDB" id="A0A1H4CGR2"/>
<dbReference type="PANTHER" id="PTHR34977:SF1">
    <property type="entry name" value="UPF0337 PROTEIN YJBJ"/>
    <property type="match status" value="1"/>
</dbReference>
<dbReference type="InterPro" id="IPR026042">
    <property type="entry name" value="YjbJ"/>
</dbReference>
<gene>
    <name evidence="3" type="ORF">SAMN05444370_10769</name>
</gene>
<dbReference type="Pfam" id="PF05532">
    <property type="entry name" value="CsbD"/>
    <property type="match status" value="1"/>
</dbReference>
<dbReference type="PANTHER" id="PTHR34977">
    <property type="entry name" value="UPF0337 PROTEIN YJBJ"/>
    <property type="match status" value="1"/>
</dbReference>
<protein>
    <submittedName>
        <fullName evidence="3">Uncharacterized conserved protein YjbJ, UPF0337 family</fullName>
    </submittedName>
</protein>
<dbReference type="EMBL" id="FNQM01000007">
    <property type="protein sequence ID" value="SEA59601.1"/>
    <property type="molecule type" value="Genomic_DNA"/>
</dbReference>
<dbReference type="RefSeq" id="WP_093254011.1">
    <property type="nucleotide sequence ID" value="NZ_FNQM01000007.1"/>
</dbReference>
<feature type="domain" description="CsbD-like" evidence="2">
    <location>
        <begin position="4"/>
        <end position="55"/>
    </location>
</feature>
<name>A0A1H4CGR2_9RHOB</name>
<dbReference type="InterPro" id="IPR008462">
    <property type="entry name" value="CsbD"/>
</dbReference>
<evidence type="ECO:0000313" key="3">
    <source>
        <dbReference type="EMBL" id="SEA59601.1"/>
    </source>
</evidence>
<organism evidence="3 4">
    <name type="scientific">Rubrimonas cliftonensis</name>
    <dbReference type="NCBI Taxonomy" id="89524"/>
    <lineage>
        <taxon>Bacteria</taxon>
        <taxon>Pseudomonadati</taxon>
        <taxon>Pseudomonadota</taxon>
        <taxon>Alphaproteobacteria</taxon>
        <taxon>Rhodobacterales</taxon>
        <taxon>Paracoccaceae</taxon>
        <taxon>Rubrimonas</taxon>
    </lineage>
</organism>
<comment type="similarity">
    <text evidence="1">Belongs to the UPF0337 (CsbD) family.</text>
</comment>
<dbReference type="OrthoDB" id="9796058at2"/>
<dbReference type="Gene3D" id="1.10.1470.10">
    <property type="entry name" value="YjbJ"/>
    <property type="match status" value="1"/>
</dbReference>
<evidence type="ECO:0000256" key="1">
    <source>
        <dbReference type="ARBA" id="ARBA00009129"/>
    </source>
</evidence>
<keyword evidence="4" id="KW-1185">Reference proteome</keyword>
<sequence length="65" mass="7581">MNWDQIAGNWKQMKGAIRTQWGKLTDDEIDQIEGDREVLVGKLQEKYGMARAEAERQVDDWRDAS</sequence>
<evidence type="ECO:0000259" key="2">
    <source>
        <dbReference type="Pfam" id="PF05532"/>
    </source>
</evidence>
<dbReference type="InterPro" id="IPR036629">
    <property type="entry name" value="YjbJ_sf"/>
</dbReference>
<reference evidence="3 4" key="1">
    <citation type="submission" date="2016-10" db="EMBL/GenBank/DDBJ databases">
        <authorList>
            <person name="de Groot N.N."/>
        </authorList>
    </citation>
    <scope>NUCLEOTIDE SEQUENCE [LARGE SCALE GENOMIC DNA]</scope>
    <source>
        <strain evidence="3 4">DSM 15345</strain>
    </source>
</reference>
<evidence type="ECO:0000313" key="4">
    <source>
        <dbReference type="Proteomes" id="UP000198703"/>
    </source>
</evidence>